<accession>A0A6J4SXR6</accession>
<organism evidence="2">
    <name type="scientific">uncultured Solirubrobacterales bacterium</name>
    <dbReference type="NCBI Taxonomy" id="768556"/>
    <lineage>
        <taxon>Bacteria</taxon>
        <taxon>Bacillati</taxon>
        <taxon>Actinomycetota</taxon>
        <taxon>Thermoleophilia</taxon>
        <taxon>Solirubrobacterales</taxon>
        <taxon>environmental samples</taxon>
    </lineage>
</organism>
<evidence type="ECO:0000313" key="2">
    <source>
        <dbReference type="EMBL" id="CAA9508573.1"/>
    </source>
</evidence>
<proteinExistence type="predicted"/>
<reference evidence="2" key="1">
    <citation type="submission" date="2020-02" db="EMBL/GenBank/DDBJ databases">
        <authorList>
            <person name="Meier V. D."/>
        </authorList>
    </citation>
    <scope>NUCLEOTIDE SEQUENCE</scope>
    <source>
        <strain evidence="2">AVDCRST_MAG17</strain>
    </source>
</reference>
<sequence length="53" mass="5854">MTEDRSLARPAPLDMAGATRAHNPVRVTRRVGEDSPDLFWVGRDVGVVGRHEV</sequence>
<evidence type="ECO:0000256" key="1">
    <source>
        <dbReference type="SAM" id="MobiDB-lite"/>
    </source>
</evidence>
<gene>
    <name evidence="2" type="ORF">AVDCRST_MAG17-1852</name>
</gene>
<protein>
    <submittedName>
        <fullName evidence="2">Uncharacterized protein</fullName>
    </submittedName>
</protein>
<name>A0A6J4SXR6_9ACTN</name>
<feature type="region of interest" description="Disordered" evidence="1">
    <location>
        <begin position="1"/>
        <end position="22"/>
    </location>
</feature>
<dbReference type="AlphaFoldDB" id="A0A6J4SXR6"/>
<dbReference type="EMBL" id="CADCVV010000137">
    <property type="protein sequence ID" value="CAA9508573.1"/>
    <property type="molecule type" value="Genomic_DNA"/>
</dbReference>